<evidence type="ECO:0000313" key="10">
    <source>
        <dbReference type="EMBL" id="WPC22630.1"/>
    </source>
</evidence>
<evidence type="ECO:0000256" key="1">
    <source>
        <dbReference type="ARBA" id="ARBA00002356"/>
    </source>
</evidence>
<evidence type="ECO:0000259" key="9">
    <source>
        <dbReference type="SMART" id="SM00934"/>
    </source>
</evidence>
<dbReference type="InterPro" id="IPR018089">
    <property type="entry name" value="OMPdecase_AS"/>
</dbReference>
<evidence type="ECO:0000256" key="6">
    <source>
        <dbReference type="ARBA" id="ARBA00049157"/>
    </source>
</evidence>
<dbReference type="InterPro" id="IPR047596">
    <property type="entry name" value="OMPdecase_bac"/>
</dbReference>
<dbReference type="InterPro" id="IPR014732">
    <property type="entry name" value="OMPdecase"/>
</dbReference>
<dbReference type="CDD" id="cd04725">
    <property type="entry name" value="OMP_decarboxylase_like"/>
    <property type="match status" value="1"/>
</dbReference>
<feature type="binding site" evidence="7">
    <location>
        <position position="214"/>
    </location>
    <ligand>
        <name>substrate</name>
    </ligand>
</feature>
<dbReference type="HAMAP" id="MF_01200_B">
    <property type="entry name" value="OMPdecase_type1_B"/>
    <property type="match status" value="1"/>
</dbReference>
<evidence type="ECO:0000256" key="4">
    <source>
        <dbReference type="ARBA" id="ARBA00022975"/>
    </source>
</evidence>
<comment type="pathway">
    <text evidence="2 7 8">Pyrimidine metabolism; UMP biosynthesis via de novo pathway; UMP from orotate: step 2/2.</text>
</comment>
<feature type="binding site" evidence="7">
    <location>
        <position position="34"/>
    </location>
    <ligand>
        <name>substrate</name>
    </ligand>
</feature>
<dbReference type="GO" id="GO:0004590">
    <property type="term" value="F:orotidine-5'-phosphate decarboxylase activity"/>
    <property type="evidence" value="ECO:0007669"/>
    <property type="project" value="UniProtKB-EC"/>
</dbReference>
<feature type="binding site" evidence="7">
    <location>
        <position position="185"/>
    </location>
    <ligand>
        <name>substrate</name>
    </ligand>
</feature>
<dbReference type="Gene3D" id="3.20.20.70">
    <property type="entry name" value="Aldolase class I"/>
    <property type="match status" value="1"/>
</dbReference>
<dbReference type="InterPro" id="IPR011060">
    <property type="entry name" value="RibuloseP-bd_barrel"/>
</dbReference>
<reference evidence="11" key="1">
    <citation type="submission" date="2024-06" db="EMBL/GenBank/DDBJ databases">
        <authorList>
            <person name="Chang H.C."/>
            <person name="Mun S.Y."/>
        </authorList>
    </citation>
    <scope>NUCLEOTIDE SEQUENCE [LARGE SCALE GENOMIC DNA]</scope>
    <source>
        <strain evidence="11">KT1</strain>
    </source>
</reference>
<evidence type="ECO:0000256" key="8">
    <source>
        <dbReference type="RuleBase" id="RU000512"/>
    </source>
</evidence>
<keyword evidence="11" id="KW-1185">Reference proteome</keyword>
<evidence type="ECO:0000256" key="2">
    <source>
        <dbReference type="ARBA" id="ARBA00004861"/>
    </source>
</evidence>
<feature type="binding site" evidence="7">
    <location>
        <begin position="61"/>
        <end position="70"/>
    </location>
    <ligand>
        <name>substrate</name>
    </ligand>
</feature>
<comment type="similarity">
    <text evidence="7">Belongs to the OMP decarboxylase family. Type 1 subfamily.</text>
</comment>
<sequence>MSMSPIIIALDFQTCQEALAFVDQFSTSQQLFVKVGMELFYREGTQILTQLKRRGCQIFLDLKLHDIPNTVFQSMKILSQLGIDMVTIHAAGGSKMIRAAHDGLIAGTTTGQTPKLLAVTQLTSISETDLHEELHIGLSLEESVLDLAKLAKNNGVDGVICAATEVNAIHQAVGRDFLCVTPGIRLPGQDHQDQKRVVSPSQAHTYGANYIVVGRAITKAPDKLTAFKEVQRNWDEG</sequence>
<dbReference type="SMART" id="SM00934">
    <property type="entry name" value="OMPdecase"/>
    <property type="match status" value="1"/>
</dbReference>
<evidence type="ECO:0000256" key="3">
    <source>
        <dbReference type="ARBA" id="ARBA00022793"/>
    </source>
</evidence>
<evidence type="ECO:0000256" key="5">
    <source>
        <dbReference type="ARBA" id="ARBA00023239"/>
    </source>
</evidence>
<dbReference type="PANTHER" id="PTHR32119">
    <property type="entry name" value="OROTIDINE 5'-PHOSPHATE DECARBOXYLASE"/>
    <property type="match status" value="1"/>
</dbReference>
<feature type="binding site" evidence="7">
    <location>
        <position position="215"/>
    </location>
    <ligand>
        <name>substrate</name>
    </ligand>
</feature>
<protein>
    <recommendedName>
        <fullName evidence="7">Orotidine 5'-phosphate decarboxylase</fullName>
        <ecNumber evidence="7">4.1.1.23</ecNumber>
    </recommendedName>
    <alternativeName>
        <fullName evidence="7">OMP decarboxylase</fullName>
        <shortName evidence="7">OMPDCase</shortName>
        <shortName evidence="7">OMPdecase</shortName>
    </alternativeName>
</protein>
<comment type="subunit">
    <text evidence="7">Homodimer.</text>
</comment>
<dbReference type="SUPFAM" id="SSF51366">
    <property type="entry name" value="Ribulose-phoshate binding barrel"/>
    <property type="match status" value="1"/>
</dbReference>
<evidence type="ECO:0000313" key="11">
    <source>
        <dbReference type="Proteomes" id="UP001302696"/>
    </source>
</evidence>
<comment type="catalytic activity">
    <reaction evidence="6 7 8">
        <text>orotidine 5'-phosphate + H(+) = UMP + CO2</text>
        <dbReference type="Rhea" id="RHEA:11596"/>
        <dbReference type="ChEBI" id="CHEBI:15378"/>
        <dbReference type="ChEBI" id="CHEBI:16526"/>
        <dbReference type="ChEBI" id="CHEBI:57538"/>
        <dbReference type="ChEBI" id="CHEBI:57865"/>
        <dbReference type="EC" id="4.1.1.23"/>
    </reaction>
</comment>
<dbReference type="EC" id="4.1.1.23" evidence="7"/>
<feature type="active site" description="Proton donor" evidence="7">
    <location>
        <position position="63"/>
    </location>
</feature>
<feature type="domain" description="Orotidine 5'-phosphate decarboxylase" evidence="9">
    <location>
        <begin position="5"/>
        <end position="230"/>
    </location>
</feature>
<evidence type="ECO:0000256" key="7">
    <source>
        <dbReference type="HAMAP-Rule" id="MF_01200"/>
    </source>
</evidence>
<dbReference type="NCBIfam" id="NF001273">
    <property type="entry name" value="PRK00230.1"/>
    <property type="match status" value="1"/>
</dbReference>
<dbReference type="InterPro" id="IPR001754">
    <property type="entry name" value="OMPdeCOase_dom"/>
</dbReference>
<organism evidence="10 11">
    <name type="scientific">Pediococcus inopinatus</name>
    <dbReference type="NCBI Taxonomy" id="114090"/>
    <lineage>
        <taxon>Bacteria</taxon>
        <taxon>Bacillati</taxon>
        <taxon>Bacillota</taxon>
        <taxon>Bacilli</taxon>
        <taxon>Lactobacillales</taxon>
        <taxon>Lactobacillaceae</taxon>
        <taxon>Pediococcus</taxon>
    </lineage>
</organism>
<dbReference type="Proteomes" id="UP001302696">
    <property type="component" value="Chromosome"/>
</dbReference>
<dbReference type="EMBL" id="CP104778">
    <property type="protein sequence ID" value="WPC22630.1"/>
    <property type="molecule type" value="Genomic_DNA"/>
</dbReference>
<proteinExistence type="inferred from homology"/>
<accession>A0ABZ0Q6L3</accession>
<feature type="binding site" evidence="7">
    <location>
        <position position="194"/>
    </location>
    <ligand>
        <name>substrate</name>
    </ligand>
</feature>
<dbReference type="NCBIfam" id="TIGR01740">
    <property type="entry name" value="pyrF"/>
    <property type="match status" value="1"/>
</dbReference>
<feature type="binding site" evidence="7">
    <location>
        <position position="11"/>
    </location>
    <ligand>
        <name>substrate</name>
    </ligand>
</feature>
<keyword evidence="4 7" id="KW-0665">Pyrimidine biosynthesis</keyword>
<dbReference type="Pfam" id="PF00215">
    <property type="entry name" value="OMPdecase"/>
    <property type="match status" value="1"/>
</dbReference>
<dbReference type="InterPro" id="IPR013785">
    <property type="entry name" value="Aldolase_TIM"/>
</dbReference>
<keyword evidence="3 7" id="KW-0210">Decarboxylase</keyword>
<name>A0ABZ0Q6L3_9LACO</name>
<gene>
    <name evidence="7 10" type="primary">pyrF</name>
    <name evidence="10" type="ORF">N6G96_06770</name>
</gene>
<feature type="binding site" evidence="7">
    <location>
        <position position="123"/>
    </location>
    <ligand>
        <name>substrate</name>
    </ligand>
</feature>
<comment type="function">
    <text evidence="1 7">Catalyzes the decarboxylation of orotidine 5'-monophosphate (OMP) to uridine 5'-monophosphate (UMP).</text>
</comment>
<keyword evidence="5 7" id="KW-0456">Lyase</keyword>
<dbReference type="PROSITE" id="PS00156">
    <property type="entry name" value="OMPDECASE"/>
    <property type="match status" value="1"/>
</dbReference>
<dbReference type="PANTHER" id="PTHR32119:SF2">
    <property type="entry name" value="OROTIDINE 5'-PHOSPHATE DECARBOXYLASE"/>
    <property type="match status" value="1"/>
</dbReference>